<dbReference type="InterPro" id="IPR039750">
    <property type="entry name" value="DRC1/DRC2"/>
</dbReference>
<evidence type="ECO:0000259" key="15">
    <source>
        <dbReference type="Pfam" id="PF14772"/>
    </source>
</evidence>
<evidence type="ECO:0000256" key="3">
    <source>
        <dbReference type="ARBA" id="ARBA00022846"/>
    </source>
</evidence>
<organism evidence="16 17">
    <name type="scientific">Cloeon dipterum</name>
    <dbReference type="NCBI Taxonomy" id="197152"/>
    <lineage>
        <taxon>Eukaryota</taxon>
        <taxon>Metazoa</taxon>
        <taxon>Ecdysozoa</taxon>
        <taxon>Arthropoda</taxon>
        <taxon>Hexapoda</taxon>
        <taxon>Insecta</taxon>
        <taxon>Pterygota</taxon>
        <taxon>Palaeoptera</taxon>
        <taxon>Ephemeroptera</taxon>
        <taxon>Pisciforma</taxon>
        <taxon>Baetidae</taxon>
        <taxon>Cloeon</taxon>
    </lineage>
</organism>
<dbReference type="GO" id="GO:0003352">
    <property type="term" value="P:regulation of cilium movement"/>
    <property type="evidence" value="ECO:0007669"/>
    <property type="project" value="TreeGrafter"/>
</dbReference>
<evidence type="ECO:0000313" key="17">
    <source>
        <dbReference type="Proteomes" id="UP000494165"/>
    </source>
</evidence>
<evidence type="ECO:0000256" key="11">
    <source>
        <dbReference type="ARBA" id="ARBA00041517"/>
    </source>
</evidence>
<feature type="region of interest" description="Disordered" evidence="14">
    <location>
        <begin position="1"/>
        <end position="35"/>
    </location>
</feature>
<comment type="similarity">
    <text evidence="9">Belongs to the DRC2 family.</text>
</comment>
<gene>
    <name evidence="16" type="ORF">CLODIP_2_CD00921</name>
</gene>
<dbReference type="GO" id="GO:0060285">
    <property type="term" value="P:cilium-dependent cell motility"/>
    <property type="evidence" value="ECO:0007669"/>
    <property type="project" value="TreeGrafter"/>
</dbReference>
<comment type="function">
    <text evidence="12">Component of the nexin-dynein regulatory complex (N-DRC), a key regulator of ciliary/flagellar motility which maintains the alignment and integrity of the distal axoneme and regulates microtubule sliding in motile axonemes. Plays a critical role in the assembly of N-DRC and also stabilizes the assembly of multiple inner dynein arms and radial spokes. Coassembles with DRC1 to form a central scaffold needed for assembly of the N-DRC and its attachment to the outer doublet microtubules.</text>
</comment>
<feature type="domain" description="Dynein regulatory complex protein 1/2 N-terminal" evidence="15">
    <location>
        <begin position="26"/>
        <end position="127"/>
    </location>
</feature>
<reference evidence="16 17" key="1">
    <citation type="submission" date="2020-04" db="EMBL/GenBank/DDBJ databases">
        <authorList>
            <person name="Alioto T."/>
            <person name="Alioto T."/>
            <person name="Gomez Garrido J."/>
        </authorList>
    </citation>
    <scope>NUCLEOTIDE SEQUENCE [LARGE SCALE GENOMIC DNA]</scope>
</reference>
<evidence type="ECO:0000256" key="13">
    <source>
        <dbReference type="SAM" id="Coils"/>
    </source>
</evidence>
<feature type="compositionally biased region" description="Basic and acidic residues" evidence="14">
    <location>
        <begin position="14"/>
        <end position="35"/>
    </location>
</feature>
<evidence type="ECO:0000256" key="7">
    <source>
        <dbReference type="ARBA" id="ARBA00023273"/>
    </source>
</evidence>
<dbReference type="EMBL" id="CADEPI010001143">
    <property type="protein sequence ID" value="CAB3389050.1"/>
    <property type="molecule type" value="Genomic_DNA"/>
</dbReference>
<proteinExistence type="inferred from homology"/>
<evidence type="ECO:0000256" key="14">
    <source>
        <dbReference type="SAM" id="MobiDB-lite"/>
    </source>
</evidence>
<evidence type="ECO:0000256" key="12">
    <source>
        <dbReference type="ARBA" id="ARBA00045865"/>
    </source>
</evidence>
<dbReference type="GO" id="GO:0005858">
    <property type="term" value="C:axonemal dynein complex"/>
    <property type="evidence" value="ECO:0007669"/>
    <property type="project" value="InterPro"/>
</dbReference>
<evidence type="ECO:0000313" key="16">
    <source>
        <dbReference type="EMBL" id="CAB3389050.1"/>
    </source>
</evidence>
<dbReference type="OrthoDB" id="7760980at2759"/>
<keyword evidence="2" id="KW-0963">Cytoplasm</keyword>
<dbReference type="AlphaFoldDB" id="A0A8S1E6R1"/>
<keyword evidence="3" id="KW-0282">Flagellum</keyword>
<keyword evidence="7" id="KW-0966">Cell projection</keyword>
<comment type="subcellular location">
    <subcellularLocation>
        <location evidence="1">Cytoplasm</location>
        <location evidence="1">Cytoskeleton</location>
        <location evidence="1">Flagellum axoneme</location>
    </subcellularLocation>
    <subcellularLocation>
        <location evidence="8">Cytoplasm</location>
        <location evidence="8">Cytoskeleton</location>
        <location evidence="8">Flagellum basal body</location>
    </subcellularLocation>
</comment>
<dbReference type="PANTHER" id="PTHR21625:SF0">
    <property type="entry name" value="DYNEIN REGULATORY COMPLEX SUBUNIT 2"/>
    <property type="match status" value="1"/>
</dbReference>
<evidence type="ECO:0000256" key="10">
    <source>
        <dbReference type="ARBA" id="ARBA00040899"/>
    </source>
</evidence>
<name>A0A8S1E6R1_9INSE</name>
<feature type="coiled-coil region" evidence="13">
    <location>
        <begin position="77"/>
        <end position="115"/>
    </location>
</feature>
<keyword evidence="17" id="KW-1185">Reference proteome</keyword>
<sequence length="465" mass="54767">MAPKKKGKQNKLAKMSDEERLRYMQHKASQEEEARRRKQQLVANFVKIKLKKEDAFTRINQAKLHEHWRHILRKSKCKEINEELQRLKQNFDYMLERKEKKINSLLKELEESEKQHLIVLQAHIEDVDRKITFGAKRVAEKFESYEGQREKLLEISKSEAEQEKRRSDKALQFLNAVLFATERNADSIREGINDRANTRRTNTIHSYMEEIQTLQLRLQSHHDQMKEQLTSVFNAYNAATLDHRRMYEEMKDRDAENLKVIEHQSGVIANLQADIEKLQRVLSNTDLTPRTQKLQNLEKELSVECWRQRKRQQNATKIDEMTMKSITLTGQKVVEHLEKLVRKGESILKLSNICYKLETEEERTIVGEKPSVFIEDEEELVDTELQAGDNFMVDDPSLEVFWRRHCNVLLSRVALRMHQESLTAENHKMRNSLKHYLTGASLASSSQLMLSKQIRGRRIPVGTQD</sequence>
<keyword evidence="6" id="KW-0206">Cytoskeleton</keyword>
<keyword evidence="4 13" id="KW-0175">Coiled coil</keyword>
<evidence type="ECO:0000256" key="2">
    <source>
        <dbReference type="ARBA" id="ARBA00022490"/>
    </source>
</evidence>
<accession>A0A8S1E6R1</accession>
<protein>
    <recommendedName>
        <fullName evidence="10">Dynein regulatory complex subunit 2</fullName>
    </recommendedName>
    <alternativeName>
        <fullName evidence="11">Coiled-coil domain-containing protein 65</fullName>
    </alternativeName>
</protein>
<comment type="caution">
    <text evidence="16">The sequence shown here is derived from an EMBL/GenBank/DDBJ whole genome shotgun (WGS) entry which is preliminary data.</text>
</comment>
<evidence type="ECO:0000256" key="8">
    <source>
        <dbReference type="ARBA" id="ARBA00037841"/>
    </source>
</evidence>
<evidence type="ECO:0000256" key="6">
    <source>
        <dbReference type="ARBA" id="ARBA00023212"/>
    </source>
</evidence>
<evidence type="ECO:0000256" key="4">
    <source>
        <dbReference type="ARBA" id="ARBA00023054"/>
    </source>
</evidence>
<dbReference type="Proteomes" id="UP000494165">
    <property type="component" value="Unassembled WGS sequence"/>
</dbReference>
<evidence type="ECO:0000256" key="9">
    <source>
        <dbReference type="ARBA" id="ARBA00038424"/>
    </source>
</evidence>
<dbReference type="GO" id="GO:0070286">
    <property type="term" value="P:axonemal dynein complex assembly"/>
    <property type="evidence" value="ECO:0007669"/>
    <property type="project" value="InterPro"/>
</dbReference>
<feature type="coiled-coil region" evidence="13">
    <location>
        <begin position="261"/>
        <end position="288"/>
    </location>
</feature>
<evidence type="ECO:0000256" key="1">
    <source>
        <dbReference type="ARBA" id="ARBA00004611"/>
    </source>
</evidence>
<evidence type="ECO:0000256" key="5">
    <source>
        <dbReference type="ARBA" id="ARBA00023069"/>
    </source>
</evidence>
<feature type="compositionally biased region" description="Basic residues" evidence="14">
    <location>
        <begin position="1"/>
        <end position="11"/>
    </location>
</feature>
<keyword evidence="5" id="KW-0969">Cilium</keyword>
<dbReference type="Pfam" id="PF14772">
    <property type="entry name" value="NYD-SP28"/>
    <property type="match status" value="1"/>
</dbReference>
<dbReference type="PANTHER" id="PTHR21625">
    <property type="entry name" value="NYD-SP28 PROTEIN"/>
    <property type="match status" value="1"/>
</dbReference>
<dbReference type="InterPro" id="IPR039505">
    <property type="entry name" value="DRC1/2_N"/>
</dbReference>